<sequence>MQRILGVNMLVVLTASALSLTPSYSITTPLMMVVYLVIVLMLGKLFADLFKRTA</sequence>
<dbReference type="STRING" id="1481914.JCM19241_5265"/>
<keyword evidence="1" id="KW-1133">Transmembrane helix</keyword>
<organism evidence="2 3">
    <name type="scientific">Vibrio ishigakensis</name>
    <dbReference type="NCBI Taxonomy" id="1481914"/>
    <lineage>
        <taxon>Bacteria</taxon>
        <taxon>Pseudomonadati</taxon>
        <taxon>Pseudomonadota</taxon>
        <taxon>Gammaproteobacteria</taxon>
        <taxon>Vibrionales</taxon>
        <taxon>Vibrionaceae</taxon>
        <taxon>Vibrio</taxon>
    </lineage>
</organism>
<feature type="transmembrane region" description="Helical" evidence="1">
    <location>
        <begin position="29"/>
        <end position="47"/>
    </location>
</feature>
<comment type="caution">
    <text evidence="2">The sequence shown here is derived from an EMBL/GenBank/DDBJ whole genome shotgun (WGS) entry which is preliminary data.</text>
</comment>
<reference evidence="2 3" key="2">
    <citation type="submission" date="2015-01" db="EMBL/GenBank/DDBJ databases">
        <authorList>
            <consortium name="NBRP consortium"/>
            <person name="Sawabe T."/>
            <person name="Meirelles P."/>
            <person name="Feng G."/>
            <person name="Sayaka M."/>
            <person name="Hattori M."/>
            <person name="Ohkuma M."/>
        </authorList>
    </citation>
    <scope>NUCLEOTIDE SEQUENCE [LARGE SCALE GENOMIC DNA]</scope>
    <source>
        <strain evidence="3">JCM 19241</strain>
    </source>
</reference>
<reference evidence="2 3" key="1">
    <citation type="submission" date="2015-01" db="EMBL/GenBank/DDBJ databases">
        <title>Vibrio sp. C94 JCM 19241 whole genome shotgun sequence.</title>
        <authorList>
            <person name="Sawabe T."/>
            <person name="Meirelles P."/>
            <person name="Feng G."/>
            <person name="Sayaka M."/>
            <person name="Hattori M."/>
            <person name="Ohkuma M."/>
        </authorList>
    </citation>
    <scope>NUCLEOTIDE SEQUENCE [LARGE SCALE GENOMIC DNA]</scope>
    <source>
        <strain evidence="3">JCM 19241</strain>
    </source>
</reference>
<evidence type="ECO:0000313" key="2">
    <source>
        <dbReference type="EMBL" id="GAM74069.1"/>
    </source>
</evidence>
<name>A0A0B8QHI0_9VIBR</name>
<evidence type="ECO:0000313" key="3">
    <source>
        <dbReference type="Proteomes" id="UP000031666"/>
    </source>
</evidence>
<proteinExistence type="predicted"/>
<gene>
    <name evidence="2" type="ORF">JCM19241_5265</name>
</gene>
<keyword evidence="1" id="KW-0812">Transmembrane</keyword>
<keyword evidence="1" id="KW-0472">Membrane</keyword>
<evidence type="ECO:0000256" key="1">
    <source>
        <dbReference type="SAM" id="Phobius"/>
    </source>
</evidence>
<protein>
    <submittedName>
        <fullName evidence="2">Uncharacterized protein</fullName>
    </submittedName>
</protein>
<dbReference type="EMBL" id="BBSC01000002">
    <property type="protein sequence ID" value="GAM74069.1"/>
    <property type="molecule type" value="Genomic_DNA"/>
</dbReference>
<dbReference type="Proteomes" id="UP000031666">
    <property type="component" value="Unassembled WGS sequence"/>
</dbReference>
<accession>A0A0B8QHI0</accession>
<dbReference type="AlphaFoldDB" id="A0A0B8QHI0"/>